<name>A0A9D4H856_DREPO</name>
<protein>
    <submittedName>
        <fullName evidence="1">Uncharacterized protein</fullName>
    </submittedName>
</protein>
<reference evidence="1" key="2">
    <citation type="submission" date="2020-11" db="EMBL/GenBank/DDBJ databases">
        <authorList>
            <person name="McCartney M.A."/>
            <person name="Auch B."/>
            <person name="Kono T."/>
            <person name="Mallez S."/>
            <person name="Becker A."/>
            <person name="Gohl D.M."/>
            <person name="Silverstein K.A.T."/>
            <person name="Koren S."/>
            <person name="Bechman K.B."/>
            <person name="Herman A."/>
            <person name="Abrahante J.E."/>
            <person name="Garbe J."/>
        </authorList>
    </citation>
    <scope>NUCLEOTIDE SEQUENCE</scope>
    <source>
        <strain evidence="1">Duluth1</strain>
        <tissue evidence="1">Whole animal</tissue>
    </source>
</reference>
<dbReference type="EMBL" id="JAIWYP010000004">
    <property type="protein sequence ID" value="KAH3830037.1"/>
    <property type="molecule type" value="Genomic_DNA"/>
</dbReference>
<evidence type="ECO:0000313" key="2">
    <source>
        <dbReference type="Proteomes" id="UP000828390"/>
    </source>
</evidence>
<gene>
    <name evidence="1" type="ORF">DPMN_103273</name>
</gene>
<accession>A0A9D4H856</accession>
<comment type="caution">
    <text evidence="1">The sequence shown here is derived from an EMBL/GenBank/DDBJ whole genome shotgun (WGS) entry which is preliminary data.</text>
</comment>
<reference evidence="1" key="1">
    <citation type="journal article" date="2019" name="bioRxiv">
        <title>The Genome of the Zebra Mussel, Dreissena polymorpha: A Resource for Invasive Species Research.</title>
        <authorList>
            <person name="McCartney M.A."/>
            <person name="Auch B."/>
            <person name="Kono T."/>
            <person name="Mallez S."/>
            <person name="Zhang Y."/>
            <person name="Obille A."/>
            <person name="Becker A."/>
            <person name="Abrahante J.E."/>
            <person name="Garbe J."/>
            <person name="Badalamenti J.P."/>
            <person name="Herman A."/>
            <person name="Mangelson H."/>
            <person name="Liachko I."/>
            <person name="Sullivan S."/>
            <person name="Sone E.D."/>
            <person name="Koren S."/>
            <person name="Silverstein K.A.T."/>
            <person name="Beckman K.B."/>
            <person name="Gohl D.M."/>
        </authorList>
    </citation>
    <scope>NUCLEOTIDE SEQUENCE</scope>
    <source>
        <strain evidence="1">Duluth1</strain>
        <tissue evidence="1">Whole animal</tissue>
    </source>
</reference>
<sequence length="84" mass="9022">MEGGTKAAIANAVVARETHYVISGLESVLERVSLVIRQHVYVIHTAHLEATALTVPSNAIAVWAHVTVLLVHVEMVAVKTDGQE</sequence>
<keyword evidence="2" id="KW-1185">Reference proteome</keyword>
<evidence type="ECO:0000313" key="1">
    <source>
        <dbReference type="EMBL" id="KAH3830037.1"/>
    </source>
</evidence>
<dbReference type="Proteomes" id="UP000828390">
    <property type="component" value="Unassembled WGS sequence"/>
</dbReference>
<proteinExistence type="predicted"/>
<organism evidence="1 2">
    <name type="scientific">Dreissena polymorpha</name>
    <name type="common">Zebra mussel</name>
    <name type="synonym">Mytilus polymorpha</name>
    <dbReference type="NCBI Taxonomy" id="45954"/>
    <lineage>
        <taxon>Eukaryota</taxon>
        <taxon>Metazoa</taxon>
        <taxon>Spiralia</taxon>
        <taxon>Lophotrochozoa</taxon>
        <taxon>Mollusca</taxon>
        <taxon>Bivalvia</taxon>
        <taxon>Autobranchia</taxon>
        <taxon>Heteroconchia</taxon>
        <taxon>Euheterodonta</taxon>
        <taxon>Imparidentia</taxon>
        <taxon>Neoheterodontei</taxon>
        <taxon>Myida</taxon>
        <taxon>Dreissenoidea</taxon>
        <taxon>Dreissenidae</taxon>
        <taxon>Dreissena</taxon>
    </lineage>
</organism>
<dbReference type="AlphaFoldDB" id="A0A9D4H856"/>